<dbReference type="Pfam" id="PF11700">
    <property type="entry name" value="ATG22"/>
    <property type="match status" value="2"/>
</dbReference>
<feature type="transmembrane region" description="Helical" evidence="6">
    <location>
        <begin position="107"/>
        <end position="126"/>
    </location>
</feature>
<dbReference type="AlphaFoldDB" id="A0A2D6YHI4"/>
<dbReference type="GO" id="GO:0022857">
    <property type="term" value="F:transmembrane transporter activity"/>
    <property type="evidence" value="ECO:0007669"/>
    <property type="project" value="InterPro"/>
</dbReference>
<keyword evidence="3 6" id="KW-0812">Transmembrane</keyword>
<feature type="transmembrane region" description="Helical" evidence="6">
    <location>
        <begin position="82"/>
        <end position="101"/>
    </location>
</feature>
<feature type="transmembrane region" description="Helical" evidence="6">
    <location>
        <begin position="325"/>
        <end position="348"/>
    </location>
</feature>
<feature type="transmembrane region" description="Helical" evidence="6">
    <location>
        <begin position="53"/>
        <end position="73"/>
    </location>
</feature>
<evidence type="ECO:0000256" key="3">
    <source>
        <dbReference type="ARBA" id="ARBA00022692"/>
    </source>
</evidence>
<name>A0A2D6YHI4_9DELT</name>
<evidence type="ECO:0000313" key="8">
    <source>
        <dbReference type="EMBL" id="MAH62639.1"/>
    </source>
</evidence>
<keyword evidence="2" id="KW-0813">Transport</keyword>
<feature type="transmembrane region" description="Helical" evidence="6">
    <location>
        <begin position="236"/>
        <end position="258"/>
    </location>
</feature>
<comment type="caution">
    <text evidence="8">The sequence shown here is derived from an EMBL/GenBank/DDBJ whole genome shotgun (WGS) entry which is preliminary data.</text>
</comment>
<sequence>MKASRKSIWGWALYDWANSVFATTVIAGFFPIFFKQFWSVGADVSVSTAQLGFANSLSSLVIALSAPILGAIADRGRLKKPLLAMFTYLGVFMSAGLYFIEQGQWEWAILVYVLGSLGFAGGNIFYDAMLPDLVPDDQLDRISSFGYALGYLGGGLLFLINVLMTLQPDWFGLADPAAAVRLSFLTVAVWWGGFSVFTLLWVPEISQGPPAKRNSVFEGFQQLAETFRKIRHLRTLFIFLAAYWFYIDGVGTVIRMAVDYGLSIGFSSSDLITALLLVQFIGFPAALFFGQLGTRWDSRKSILIGIGIYLIITVWGTQMRSQFEFYGLAVLIGIAQGGVQALSRSFYARLIPKNQTAEYFGFYNTLGKFAAIIGPLLMGTTALVAKGWLLGDNPSTAELESVGQEAARWSIASISILFLIGGALLWKVDEEQGRREARILERHD</sequence>
<evidence type="ECO:0000256" key="4">
    <source>
        <dbReference type="ARBA" id="ARBA00022989"/>
    </source>
</evidence>
<feature type="transmembrane region" description="Helical" evidence="6">
    <location>
        <begin position="147"/>
        <end position="166"/>
    </location>
</feature>
<dbReference type="SUPFAM" id="SSF103473">
    <property type="entry name" value="MFS general substrate transporter"/>
    <property type="match status" value="1"/>
</dbReference>
<comment type="subcellular location">
    <subcellularLocation>
        <location evidence="1">Endomembrane system</location>
        <topology evidence="1">Multi-pass membrane protein</topology>
    </subcellularLocation>
</comment>
<accession>A0A2D6YHI4</accession>
<feature type="transmembrane region" description="Helical" evidence="6">
    <location>
        <begin position="12"/>
        <end position="33"/>
    </location>
</feature>
<dbReference type="GO" id="GO:0012505">
    <property type="term" value="C:endomembrane system"/>
    <property type="evidence" value="ECO:0007669"/>
    <property type="project" value="UniProtKB-SubCell"/>
</dbReference>
<evidence type="ECO:0000256" key="1">
    <source>
        <dbReference type="ARBA" id="ARBA00004127"/>
    </source>
</evidence>
<dbReference type="Gene3D" id="1.20.1250.20">
    <property type="entry name" value="MFS general substrate transporter like domains"/>
    <property type="match status" value="1"/>
</dbReference>
<proteinExistence type="predicted"/>
<evidence type="ECO:0000259" key="7">
    <source>
        <dbReference type="PROSITE" id="PS50850"/>
    </source>
</evidence>
<evidence type="ECO:0000256" key="2">
    <source>
        <dbReference type="ARBA" id="ARBA00022448"/>
    </source>
</evidence>
<evidence type="ECO:0000313" key="9">
    <source>
        <dbReference type="Proteomes" id="UP000226525"/>
    </source>
</evidence>
<evidence type="ECO:0000256" key="6">
    <source>
        <dbReference type="SAM" id="Phobius"/>
    </source>
</evidence>
<dbReference type="InterPro" id="IPR024671">
    <property type="entry name" value="Atg22-like"/>
</dbReference>
<feature type="transmembrane region" description="Helical" evidence="6">
    <location>
        <begin position="409"/>
        <end position="428"/>
    </location>
</feature>
<feature type="transmembrane region" description="Helical" evidence="6">
    <location>
        <begin position="178"/>
        <end position="202"/>
    </location>
</feature>
<feature type="transmembrane region" description="Helical" evidence="6">
    <location>
        <begin position="369"/>
        <end position="389"/>
    </location>
</feature>
<feature type="transmembrane region" description="Helical" evidence="6">
    <location>
        <begin position="301"/>
        <end position="319"/>
    </location>
</feature>
<dbReference type="EMBL" id="NZEX01000043">
    <property type="protein sequence ID" value="MAH62639.1"/>
    <property type="molecule type" value="Genomic_DNA"/>
</dbReference>
<dbReference type="InterPro" id="IPR020846">
    <property type="entry name" value="MFS_dom"/>
</dbReference>
<keyword evidence="5 6" id="KW-0472">Membrane</keyword>
<dbReference type="Proteomes" id="UP000226525">
    <property type="component" value="Unassembled WGS sequence"/>
</dbReference>
<reference evidence="9" key="1">
    <citation type="submission" date="2017-09" db="EMBL/GenBank/DDBJ databases">
        <title>The Reconstruction of 2,631 Draft Metagenome-Assembled Genomes from the Global Oceans.</title>
        <authorList>
            <person name="Tully B.J."/>
            <person name="Graham E.D."/>
            <person name="Heidelberg J.F."/>
        </authorList>
    </citation>
    <scope>NUCLEOTIDE SEQUENCE [LARGE SCALE GENOMIC DNA]</scope>
</reference>
<organism evidence="8 9">
    <name type="scientific">SAR324 cluster bacterium</name>
    <dbReference type="NCBI Taxonomy" id="2024889"/>
    <lineage>
        <taxon>Bacteria</taxon>
        <taxon>Deltaproteobacteria</taxon>
        <taxon>SAR324 cluster</taxon>
    </lineage>
</organism>
<dbReference type="PROSITE" id="PS50850">
    <property type="entry name" value="MFS"/>
    <property type="match status" value="1"/>
</dbReference>
<feature type="transmembrane region" description="Helical" evidence="6">
    <location>
        <begin position="270"/>
        <end position="289"/>
    </location>
</feature>
<evidence type="ECO:0000256" key="5">
    <source>
        <dbReference type="ARBA" id="ARBA00023136"/>
    </source>
</evidence>
<dbReference type="PANTHER" id="PTHR23519:SF1">
    <property type="entry name" value="AUTOPHAGY-RELATED PROTEIN 22"/>
    <property type="match status" value="1"/>
</dbReference>
<gene>
    <name evidence="8" type="ORF">CMN54_04160</name>
</gene>
<feature type="domain" description="Major facilitator superfamily (MFS) profile" evidence="7">
    <location>
        <begin position="230"/>
        <end position="444"/>
    </location>
</feature>
<protein>
    <submittedName>
        <fullName evidence="8">MFS transporter</fullName>
    </submittedName>
</protein>
<dbReference type="InterPro" id="IPR050495">
    <property type="entry name" value="ATG22/LtaA_families"/>
</dbReference>
<dbReference type="InterPro" id="IPR036259">
    <property type="entry name" value="MFS_trans_sf"/>
</dbReference>
<dbReference type="PANTHER" id="PTHR23519">
    <property type="entry name" value="AUTOPHAGY-RELATED PROTEIN 22"/>
    <property type="match status" value="1"/>
</dbReference>
<keyword evidence="4 6" id="KW-1133">Transmembrane helix</keyword>